<dbReference type="GO" id="GO:0005524">
    <property type="term" value="F:ATP binding"/>
    <property type="evidence" value="ECO:0007669"/>
    <property type="project" value="UniProtKB-KW"/>
</dbReference>
<dbReference type="InterPro" id="IPR003593">
    <property type="entry name" value="AAA+_ATPase"/>
</dbReference>
<dbReference type="AlphaFoldDB" id="A0A090MNT1"/>
<dbReference type="PROSITE" id="PS50893">
    <property type="entry name" value="ABC_TRANSPORTER_2"/>
    <property type="match status" value="1"/>
</dbReference>
<evidence type="ECO:0000313" key="8">
    <source>
        <dbReference type="Proteomes" id="UP000035762"/>
    </source>
</evidence>
<evidence type="ECO:0000256" key="4">
    <source>
        <dbReference type="ARBA" id="ARBA00022840"/>
    </source>
</evidence>
<name>A0A090MNT1_AFIFE</name>
<reference evidence="7 8" key="1">
    <citation type="journal article" date="2014" name="Genome Announc.">
        <title>Genome Sequence of Afipia felis Strain 76713, Isolated in Hospital Water Using an Amoeba Co-Culture Procedure.</title>
        <authorList>
            <person name="Benamar S."/>
            <person name="La Scola B."/>
            <person name="Croce O."/>
        </authorList>
    </citation>
    <scope>NUCLEOTIDE SEQUENCE [LARGE SCALE GENOMIC DNA]</scope>
    <source>
        <strain evidence="7 8">76713</strain>
    </source>
</reference>
<evidence type="ECO:0000259" key="6">
    <source>
        <dbReference type="PROSITE" id="PS50893"/>
    </source>
</evidence>
<sequence>MTTAPLLEVKGVTLQYRTPSYLITATYRVDFNVFQGDRFILLGPSGCGKSTLLKAVGGYMPPTEGEMTLKGKTITRPGPDRMMVFQEFDQLLPWKTVKENVMFPLQCTNKLGAREAEDKAMHYIRKVNLEKFADSHPHMLSGGMKQRVAIARGMAMEPDILLMDEPFAALDALTRRKMQDELLMLWDETRFTVLFVTHSIPEAIKIGNRILLLSPHPGQVKAELNGGVHGEEATELESRIQTMLFADTIEEAENV</sequence>
<evidence type="ECO:0000256" key="2">
    <source>
        <dbReference type="ARBA" id="ARBA00022448"/>
    </source>
</evidence>
<dbReference type="Gene3D" id="3.40.50.300">
    <property type="entry name" value="P-loop containing nucleotide triphosphate hydrolases"/>
    <property type="match status" value="1"/>
</dbReference>
<dbReference type="STRING" id="1035.BN961_02472"/>
<dbReference type="PANTHER" id="PTHR42788:SF10">
    <property type="entry name" value="ABC TRANSPORTER ATP-BINDING PROTEIN"/>
    <property type="match status" value="1"/>
</dbReference>
<evidence type="ECO:0000256" key="1">
    <source>
        <dbReference type="ARBA" id="ARBA00005417"/>
    </source>
</evidence>
<dbReference type="GO" id="GO:0016887">
    <property type="term" value="F:ATP hydrolysis activity"/>
    <property type="evidence" value="ECO:0007669"/>
    <property type="project" value="InterPro"/>
</dbReference>
<dbReference type="Pfam" id="PF00005">
    <property type="entry name" value="ABC_tran"/>
    <property type="match status" value="1"/>
</dbReference>
<keyword evidence="4 7" id="KW-0067">ATP-binding</keyword>
<keyword evidence="8" id="KW-1185">Reference proteome</keyword>
<feature type="domain" description="ABC transporter" evidence="6">
    <location>
        <begin position="7"/>
        <end position="240"/>
    </location>
</feature>
<dbReference type="PROSITE" id="PS00211">
    <property type="entry name" value="ABC_TRANSPORTER_1"/>
    <property type="match status" value="1"/>
</dbReference>
<dbReference type="InterPro" id="IPR050166">
    <property type="entry name" value="ABC_transporter_ATP-bind"/>
</dbReference>
<protein>
    <submittedName>
        <fullName evidence="7">Bicarbonate transport ATP-binding protein CmpD</fullName>
    </submittedName>
</protein>
<dbReference type="RefSeq" id="WP_009340226.1">
    <property type="nucleotide sequence ID" value="NZ_CCAZ020000001.1"/>
</dbReference>
<evidence type="ECO:0000256" key="5">
    <source>
        <dbReference type="ARBA" id="ARBA00024722"/>
    </source>
</evidence>
<comment type="function">
    <text evidence="5">Involved in beta-(1--&gt;2)glucan export. Transmembrane domains (TMD) form a pore in the inner membrane and the ATP-binding domain (NBD) is responsible for energy generation.</text>
</comment>
<dbReference type="Proteomes" id="UP000035762">
    <property type="component" value="Unassembled WGS sequence"/>
</dbReference>
<comment type="similarity">
    <text evidence="1">Belongs to the ABC transporter superfamily.</text>
</comment>
<comment type="caution">
    <text evidence="7">The sequence shown here is derived from an EMBL/GenBank/DDBJ whole genome shotgun (WGS) entry which is preliminary data.</text>
</comment>
<dbReference type="SMART" id="SM00382">
    <property type="entry name" value="AAA"/>
    <property type="match status" value="1"/>
</dbReference>
<evidence type="ECO:0000313" key="7">
    <source>
        <dbReference type="EMBL" id="CEG09051.1"/>
    </source>
</evidence>
<dbReference type="OrthoDB" id="9797536at2"/>
<keyword evidence="3" id="KW-0547">Nucleotide-binding</keyword>
<proteinExistence type="inferred from homology"/>
<dbReference type="EMBL" id="CCAZ020000001">
    <property type="protein sequence ID" value="CEG09051.1"/>
    <property type="molecule type" value="Genomic_DNA"/>
</dbReference>
<dbReference type="InterPro" id="IPR017871">
    <property type="entry name" value="ABC_transporter-like_CS"/>
</dbReference>
<keyword evidence="2" id="KW-0813">Transport</keyword>
<organism evidence="7 8">
    <name type="scientific">Afipia felis</name>
    <name type="common">Cat scratch disease bacillus</name>
    <dbReference type="NCBI Taxonomy" id="1035"/>
    <lineage>
        <taxon>Bacteria</taxon>
        <taxon>Pseudomonadati</taxon>
        <taxon>Pseudomonadota</taxon>
        <taxon>Alphaproteobacteria</taxon>
        <taxon>Hyphomicrobiales</taxon>
        <taxon>Nitrobacteraceae</taxon>
        <taxon>Afipia</taxon>
    </lineage>
</organism>
<dbReference type="PANTHER" id="PTHR42788">
    <property type="entry name" value="TAURINE IMPORT ATP-BINDING PROTEIN-RELATED"/>
    <property type="match status" value="1"/>
</dbReference>
<dbReference type="InterPro" id="IPR003439">
    <property type="entry name" value="ABC_transporter-like_ATP-bd"/>
</dbReference>
<gene>
    <name evidence="7" type="primary">cmpD_4</name>
    <name evidence="7" type="ORF">BN961_02472</name>
</gene>
<dbReference type="InterPro" id="IPR027417">
    <property type="entry name" value="P-loop_NTPase"/>
</dbReference>
<dbReference type="SUPFAM" id="SSF52540">
    <property type="entry name" value="P-loop containing nucleoside triphosphate hydrolases"/>
    <property type="match status" value="1"/>
</dbReference>
<accession>A0A090MNT1</accession>
<evidence type="ECO:0000256" key="3">
    <source>
        <dbReference type="ARBA" id="ARBA00022741"/>
    </source>
</evidence>
<dbReference type="CDD" id="cd03293">
    <property type="entry name" value="ABC_NrtD_SsuB_transporters"/>
    <property type="match status" value="1"/>
</dbReference>